<dbReference type="InterPro" id="IPR004255">
    <property type="entry name" value="O-acyltransferase_WSD1_N"/>
</dbReference>
<evidence type="ECO:0000259" key="7">
    <source>
        <dbReference type="Pfam" id="PF03007"/>
    </source>
</evidence>
<evidence type="ECO:0000256" key="6">
    <source>
        <dbReference type="ARBA" id="ARBA00048109"/>
    </source>
</evidence>
<evidence type="ECO:0000256" key="1">
    <source>
        <dbReference type="ARBA" id="ARBA00004771"/>
    </source>
</evidence>
<sequence length="493" mass="56345">MDKTSLSGLDNFYLQVEKAWKLKTLSSVWIFDERLDSGLVHQTLDWLCDTYPQYASVPAHGSMFHTASWTRPIGWQPKMNVEHYRLKTPTREALEEYIADKIARPFIYSKPLWELHAISGLEDERIAFLWKAHCCLGDVQHVLDQLLQNNSSKQQRQNSNNTLPFSGSSSSGSPLISLPIPNHLWALFPFWLQGITMNIWHVLCWVYRLWITAVHDMWIILYCLFMPRSMHRDFYYKGQQTASKQVAWSSSIRYKDIRTVNYFLSGGRASSSAMDVIIMVIARCIKGYLDDLNIRHDDYLRLFVPMDVTTSHHKSRSRTSATSGSWGWFSIKDNLSTHQQLQQIRSQMEALQSSPLSFQNVLVHLLKYLPGFLLPFQSTLERVSDIPHGIIVDYVDATAVDAKGKPSSPLEFGGNVISELRMIPPQLGKGSLAIGLSCFQGNVSIAVLADNNPRYPRLSHSICERFPHEFQQLMRQVSMTASRPTSSFGSHEE</sequence>
<dbReference type="STRING" id="1263082.A0A068RWT2"/>
<dbReference type="GO" id="GO:0005886">
    <property type="term" value="C:plasma membrane"/>
    <property type="evidence" value="ECO:0007669"/>
    <property type="project" value="TreeGrafter"/>
</dbReference>
<dbReference type="GO" id="GO:0019432">
    <property type="term" value="P:triglyceride biosynthetic process"/>
    <property type="evidence" value="ECO:0007669"/>
    <property type="project" value="UniProtKB-UniPathway"/>
</dbReference>
<gene>
    <name evidence="8" type="ORF">LCOR_05712.1</name>
</gene>
<comment type="pathway">
    <text evidence="1">Glycerolipid metabolism; triacylglycerol biosynthesis.</text>
</comment>
<comment type="pathway">
    <text evidence="2">Lipid metabolism.</text>
</comment>
<feature type="domain" description="O-acyltransferase WSD1-like N-terminal" evidence="7">
    <location>
        <begin position="60"/>
        <end position="162"/>
    </location>
</feature>
<evidence type="ECO:0000313" key="9">
    <source>
        <dbReference type="Proteomes" id="UP000027586"/>
    </source>
</evidence>
<evidence type="ECO:0000256" key="5">
    <source>
        <dbReference type="ARBA" id="ARBA00023315"/>
    </source>
</evidence>
<dbReference type="EMBL" id="CBTN010000023">
    <property type="protein sequence ID" value="CDH54469.1"/>
    <property type="molecule type" value="Genomic_DNA"/>
</dbReference>
<dbReference type="Pfam" id="PF03007">
    <property type="entry name" value="WS_DGAT_cat"/>
    <property type="match status" value="1"/>
</dbReference>
<evidence type="ECO:0000256" key="2">
    <source>
        <dbReference type="ARBA" id="ARBA00005189"/>
    </source>
</evidence>
<keyword evidence="5" id="KW-0012">Acyltransferase</keyword>
<protein>
    <recommendedName>
        <fullName evidence="3">diacylglycerol O-acyltransferase</fullName>
        <ecNumber evidence="3">2.3.1.20</ecNumber>
    </recommendedName>
</protein>
<dbReference type="InterPro" id="IPR045034">
    <property type="entry name" value="O-acyltransferase_WSD1-like"/>
</dbReference>
<name>A0A068RWT2_9FUNG</name>
<dbReference type="GO" id="GO:0004144">
    <property type="term" value="F:diacylglycerol O-acyltransferase activity"/>
    <property type="evidence" value="ECO:0007669"/>
    <property type="project" value="UniProtKB-EC"/>
</dbReference>
<dbReference type="PANTHER" id="PTHR31650">
    <property type="entry name" value="O-ACYLTRANSFERASE (WSD1-LIKE) FAMILY PROTEIN"/>
    <property type="match status" value="1"/>
</dbReference>
<organism evidence="8 9">
    <name type="scientific">Lichtheimia corymbifera JMRC:FSU:9682</name>
    <dbReference type="NCBI Taxonomy" id="1263082"/>
    <lineage>
        <taxon>Eukaryota</taxon>
        <taxon>Fungi</taxon>
        <taxon>Fungi incertae sedis</taxon>
        <taxon>Mucoromycota</taxon>
        <taxon>Mucoromycotina</taxon>
        <taxon>Mucoromycetes</taxon>
        <taxon>Mucorales</taxon>
        <taxon>Lichtheimiaceae</taxon>
        <taxon>Lichtheimia</taxon>
    </lineage>
</organism>
<evidence type="ECO:0000256" key="4">
    <source>
        <dbReference type="ARBA" id="ARBA00022679"/>
    </source>
</evidence>
<dbReference type="UniPathway" id="UPA00282"/>
<dbReference type="Proteomes" id="UP000027586">
    <property type="component" value="Unassembled WGS sequence"/>
</dbReference>
<dbReference type="EC" id="2.3.1.20" evidence="3"/>
<comment type="caution">
    <text evidence="8">The sequence shown here is derived from an EMBL/GenBank/DDBJ whole genome shotgun (WGS) entry which is preliminary data.</text>
</comment>
<keyword evidence="4" id="KW-0808">Transferase</keyword>
<evidence type="ECO:0000313" key="8">
    <source>
        <dbReference type="EMBL" id="CDH54469.1"/>
    </source>
</evidence>
<dbReference type="PANTHER" id="PTHR31650:SF1">
    <property type="entry name" value="WAX ESTER SYNTHASE_DIACYLGLYCEROL ACYLTRANSFERASE 4-RELATED"/>
    <property type="match status" value="1"/>
</dbReference>
<keyword evidence="9" id="KW-1185">Reference proteome</keyword>
<reference evidence="8" key="1">
    <citation type="submission" date="2013-08" db="EMBL/GenBank/DDBJ databases">
        <title>Gene expansion shapes genome architecture in the human pathogen Lichtheimia corymbifera: an evolutionary genomics analysis in the ancient terrestrial Mucorales (Mucoromycotina).</title>
        <authorList>
            <person name="Schwartze V.U."/>
            <person name="Winter S."/>
            <person name="Shelest E."/>
            <person name="Marcet-Houben M."/>
            <person name="Horn F."/>
            <person name="Wehner S."/>
            <person name="Hoffmann K."/>
            <person name="Riege K."/>
            <person name="Sammeth M."/>
            <person name="Nowrousian M."/>
            <person name="Valiante V."/>
            <person name="Linde J."/>
            <person name="Jacobsen I.D."/>
            <person name="Marz M."/>
            <person name="Brakhage A.A."/>
            <person name="Gabaldon T."/>
            <person name="Bocker S."/>
            <person name="Voigt K."/>
        </authorList>
    </citation>
    <scope>NUCLEOTIDE SEQUENCE [LARGE SCALE GENOMIC DNA]</scope>
    <source>
        <strain evidence="8">FSU 9682</strain>
    </source>
</reference>
<accession>A0A068RWT2</accession>
<proteinExistence type="predicted"/>
<evidence type="ECO:0000256" key="3">
    <source>
        <dbReference type="ARBA" id="ARBA00013244"/>
    </source>
</evidence>
<comment type="catalytic activity">
    <reaction evidence="6">
        <text>an acyl-CoA + a 1,2-diacyl-sn-glycerol = a triacyl-sn-glycerol + CoA</text>
        <dbReference type="Rhea" id="RHEA:10868"/>
        <dbReference type="ChEBI" id="CHEBI:17815"/>
        <dbReference type="ChEBI" id="CHEBI:57287"/>
        <dbReference type="ChEBI" id="CHEBI:58342"/>
        <dbReference type="ChEBI" id="CHEBI:64615"/>
        <dbReference type="EC" id="2.3.1.20"/>
    </reaction>
</comment>
<dbReference type="VEuPathDB" id="FungiDB:LCOR_05712.1"/>
<dbReference type="AlphaFoldDB" id="A0A068RWT2"/>
<dbReference type="OrthoDB" id="619536at2759"/>